<feature type="non-terminal residue" evidence="2">
    <location>
        <position position="1"/>
    </location>
</feature>
<evidence type="ECO:0000313" key="2">
    <source>
        <dbReference type="EMBL" id="KAJ2926673.1"/>
    </source>
</evidence>
<comment type="caution">
    <text evidence="2">The sequence shown here is derived from an EMBL/GenBank/DDBJ whole genome shotgun (WGS) entry which is preliminary data.</text>
</comment>
<dbReference type="EMBL" id="JANBPK010001050">
    <property type="protein sequence ID" value="KAJ2926673.1"/>
    <property type="molecule type" value="Genomic_DNA"/>
</dbReference>
<name>A0A9W8J9G9_9AGAR</name>
<organism evidence="2 3">
    <name type="scientific">Candolleomyces eurysporus</name>
    <dbReference type="NCBI Taxonomy" id="2828524"/>
    <lineage>
        <taxon>Eukaryota</taxon>
        <taxon>Fungi</taxon>
        <taxon>Dikarya</taxon>
        <taxon>Basidiomycota</taxon>
        <taxon>Agaricomycotina</taxon>
        <taxon>Agaricomycetes</taxon>
        <taxon>Agaricomycetidae</taxon>
        <taxon>Agaricales</taxon>
        <taxon>Agaricineae</taxon>
        <taxon>Psathyrellaceae</taxon>
        <taxon>Candolleomyces</taxon>
    </lineage>
</organism>
<feature type="compositionally biased region" description="Basic and acidic residues" evidence="1">
    <location>
        <begin position="112"/>
        <end position="125"/>
    </location>
</feature>
<dbReference type="AlphaFoldDB" id="A0A9W8J9G9"/>
<dbReference type="Proteomes" id="UP001140091">
    <property type="component" value="Unassembled WGS sequence"/>
</dbReference>
<keyword evidence="3" id="KW-1185">Reference proteome</keyword>
<evidence type="ECO:0000256" key="1">
    <source>
        <dbReference type="SAM" id="MobiDB-lite"/>
    </source>
</evidence>
<feature type="region of interest" description="Disordered" evidence="1">
    <location>
        <begin position="110"/>
        <end position="130"/>
    </location>
</feature>
<sequence>MNNFNLKYECLDARDDYKAQLKKKQNHFTKGLSHIDKNDDYADEYDDDYIDLLGLGIDDEGLVSDEYMLGTIRQRKVNQMMEAQTMIMRTGWLEVNPAAKKQNKIDIPTLEPLDKHDPLSDPVDKDDVDPLVDGPLNYSKQAADWKLEIKNAKQCLQDKKLANCPPTSASLSCTIDPSLGQPHSPEGSVKIVDLSYLQEDYTPSKQEDVALIAKIATDATLNTEQKRAFKIVAHHVMCVSSPQLKMYLGGMGGTGKSQVIKCLIKFFEARAGDFAQLPPTSGKALYYQPTADDTLPTTLFGQQTVIEQARWS</sequence>
<gene>
    <name evidence="2" type="ORF">H1R20_g10431</name>
</gene>
<evidence type="ECO:0000313" key="3">
    <source>
        <dbReference type="Proteomes" id="UP001140091"/>
    </source>
</evidence>
<reference evidence="2" key="1">
    <citation type="submission" date="2022-06" db="EMBL/GenBank/DDBJ databases">
        <title>Genome Sequence of Candolleomyces eurysporus.</title>
        <authorList>
            <person name="Buettner E."/>
        </authorList>
    </citation>
    <scope>NUCLEOTIDE SEQUENCE</scope>
    <source>
        <strain evidence="2">VTCC 930004</strain>
    </source>
</reference>
<proteinExistence type="predicted"/>
<accession>A0A9W8J9G9</accession>
<dbReference type="InterPro" id="IPR027417">
    <property type="entry name" value="P-loop_NTPase"/>
</dbReference>
<protein>
    <recommendedName>
        <fullName evidence="4">DNA helicase</fullName>
    </recommendedName>
</protein>
<evidence type="ECO:0008006" key="4">
    <source>
        <dbReference type="Google" id="ProtNLM"/>
    </source>
</evidence>
<dbReference type="Gene3D" id="3.40.50.300">
    <property type="entry name" value="P-loop containing nucleotide triphosphate hydrolases"/>
    <property type="match status" value="1"/>
</dbReference>
<dbReference type="OrthoDB" id="432234at2759"/>